<dbReference type="InterPro" id="IPR006597">
    <property type="entry name" value="Sel1-like"/>
</dbReference>
<dbReference type="SUPFAM" id="SSF81901">
    <property type="entry name" value="HCP-like"/>
    <property type="match status" value="1"/>
</dbReference>
<accession>A0A2S7K6Z5</accession>
<evidence type="ECO:0000256" key="1">
    <source>
        <dbReference type="SAM" id="MobiDB-lite"/>
    </source>
</evidence>
<keyword evidence="3" id="KW-1185">Reference proteome</keyword>
<evidence type="ECO:0008006" key="4">
    <source>
        <dbReference type="Google" id="ProtNLM"/>
    </source>
</evidence>
<evidence type="ECO:0000313" key="2">
    <source>
        <dbReference type="EMBL" id="PQA88290.1"/>
    </source>
</evidence>
<proteinExistence type="predicted"/>
<name>A0A2S7K6Z5_9PROT</name>
<dbReference type="SMART" id="SM00671">
    <property type="entry name" value="SEL1"/>
    <property type="match status" value="2"/>
</dbReference>
<evidence type="ECO:0000313" key="3">
    <source>
        <dbReference type="Proteomes" id="UP000239504"/>
    </source>
</evidence>
<protein>
    <recommendedName>
        <fullName evidence="4">Sel1 repeat family protein</fullName>
    </recommendedName>
</protein>
<dbReference type="Proteomes" id="UP000239504">
    <property type="component" value="Unassembled WGS sequence"/>
</dbReference>
<sequence>MGAAAPASADVLAPHWIEARENWNAVADKAIAGDKQAEALLVSAVTTCAPDTDCFRNRGQMPETERLRLQSAWKACEEKPGLFYPLSPEQALDRCRRKLTNLSAVQIDAAAAAVNIGWILANGKLGEADIQGSYDHYAFAAEFDHPIGHHGAATLIMGGKLGEPDIQEAATHYLKAGRLGMVDGWFALGELRETYGAERPFADIFFAMSATEGTGKKIRYSDPDFFYQRARAEDPTAAQQTKIDEKLAMLKDAPAKPRSTPASSSATQPMSAPVAPKPAPEAKVRYIYDDGTPAPGPDAPYKSAPQPAPAPVAAQPVLRPDRIALARECIPWADDVQSMKNRVSQMNREIRKRDKDLVESENYLYGAGVGSGVEWNYRNLEAKRADLERYAEETSRYVDETNRVTSNYSARCGSSVTLTKSEHEAVCNGKSSNMFCKAFKFQ</sequence>
<dbReference type="InterPro" id="IPR011990">
    <property type="entry name" value="TPR-like_helical_dom_sf"/>
</dbReference>
<dbReference type="EMBL" id="PJCH01000005">
    <property type="protein sequence ID" value="PQA88290.1"/>
    <property type="molecule type" value="Genomic_DNA"/>
</dbReference>
<feature type="region of interest" description="Disordered" evidence="1">
    <location>
        <begin position="253"/>
        <end position="311"/>
    </location>
</feature>
<comment type="caution">
    <text evidence="2">The sequence shown here is derived from an EMBL/GenBank/DDBJ whole genome shotgun (WGS) entry which is preliminary data.</text>
</comment>
<feature type="compositionally biased region" description="Polar residues" evidence="1">
    <location>
        <begin position="260"/>
        <end position="270"/>
    </location>
</feature>
<organism evidence="2 3">
    <name type="scientific">Hyphococcus luteus</name>
    <dbReference type="NCBI Taxonomy" id="2058213"/>
    <lineage>
        <taxon>Bacteria</taxon>
        <taxon>Pseudomonadati</taxon>
        <taxon>Pseudomonadota</taxon>
        <taxon>Alphaproteobacteria</taxon>
        <taxon>Parvularculales</taxon>
        <taxon>Parvularculaceae</taxon>
        <taxon>Hyphococcus</taxon>
    </lineage>
</organism>
<reference evidence="2 3" key="1">
    <citation type="submission" date="2017-12" db="EMBL/GenBank/DDBJ databases">
        <authorList>
            <person name="Hurst M.R.H."/>
        </authorList>
    </citation>
    <scope>NUCLEOTIDE SEQUENCE [LARGE SCALE GENOMIC DNA]</scope>
    <source>
        <strain evidence="2 3">SY-3-19</strain>
    </source>
</reference>
<gene>
    <name evidence="2" type="ORF">CW354_08300</name>
</gene>
<dbReference type="AlphaFoldDB" id="A0A2S7K6Z5"/>
<dbReference type="Gene3D" id="1.25.40.10">
    <property type="entry name" value="Tetratricopeptide repeat domain"/>
    <property type="match status" value="1"/>
</dbReference>